<feature type="region of interest" description="Disordered" evidence="1">
    <location>
        <begin position="206"/>
        <end position="227"/>
    </location>
</feature>
<proteinExistence type="predicted"/>
<accession>A0A1Q9DIS4</accession>
<keyword evidence="4" id="KW-1185">Reference proteome</keyword>
<sequence length="2073" mass="231919">MQLLVGMGMEALVSVPAFDHSQLPMRCIAEGPGGGPLASLPEYLAILAPGILDRTKARDKLNTVLRQALCPPITTSMEGLSRLDELCQEVGRQAPGKTKDKVPAKESGANGGAPSLDDFLKMFEEEDSKCRLPRAADLIVARSDEEAKVAADATAPAALLEDEDGDVAHVFLEEPVKAWDEALSEVPREKLKSHEVVKERKRGGFSVSMDRPREHGAPAVPAPAPVRTDAKAEGAATAEGIFKNFGSNRAEALRVQKQEAVDRQKAQADFFARFSSEGDGLSDQREEDEDLQRRLARLKARQAEEDKDLEECKAEHLDESVEERKQEEARLRAEMMKSRAQRLAAKRKERQQVERQGERLEDETRHAEEERLEAQRRREQEERLEAERRKAEEERLELERKKEQEKLEEERRRAEEERLEAQRRREEEERLEAERRKAEEERLELERKKEQEKLEEERRRAEEERLEAQRRREEEERLEAERRKAEEERLELERKKEQEKLEEERRRAEEERLEAQRRREEEERLEAERRKAEEERLELERKKEQEKLEEERRRAEEERLEAQRRREEEERLEAERRKAEEERLELERKKEQEKLEEERRRAEEERLEAQRRREEEERLEAERRKAEEERLELERKQEQEKLDEVMDKEALQEKTTQAAPRRRRGGFSSVASKTEPELGAPTSTPALAAMPRRGCGQPLRMMIRDASSVTLEAGTAAYSGTAGCTPAEREVGGTAQPFESPDIPSMEALLAMLGEDPPEDAAREEPQPSTINEPEPSQPIQEKPTSRRRRGGFTSAIGAGPGSEFLGSGICRPAAAQAQTGSSTLRESEQEVPAADEVPSMEALLAMLDEVGAMIDRIDACAQEQFGHAATSSSEPPVSYAEVSSGYRRAGYILDDEEEAALIADLQIHDCLIVGTSKGFTALTGFPRDEAAMLEVLTFLAAALGQNCRMMLKGVPEVAVSKSARKNLRDFCRMPVTSLQPNSRKNGTQFVNFFLVGLVQVGTDRYLLGVQRSVGEGLFVSLNGRMMEEVTEAARETFKRIRQKLLSLDSSLGRLSHVSQRLGFTFFSERLQDHCLILNGGRTAMRREPQELATNCREPSRLIRLVFGNTPVRMTNNGLYFAVRIEDAVTTFEGLQQRLVSQLELSSGTTMDSGGEEAWEEKECEEQCEEWQEEQVHNETWTEENWHLAQKQEQQEHGQGWEEAQNEWMEDEEEDVDDDDLEEPCWIDAAAAEVDAIALDMEGIDLGRAGEICIIQVSTRMRQVYLFDISTLGRAAFRSGLKAHHNRTCAFTNSMVQLSSTAPQWHDGQELLESVDVVKLFYDCRSDADALHHLHGVQLTNVSASWNGQSAAQLKARLGQVLSYQEHQEAKGIKAAGAGMFAPEKGGNIQDVQHLFAMWVAWDSLSRPELREISEEGAHPPESPWLVDFDLPPPEKQRQADAMSCHTGIKCKLPKSAGDCLCLGASVLVGACGEAFARDQIEHFRIGFKQDGLLFLAHEMMRRLSCAGVHLAWAYNWPEAGNFDLPGLQTVTQAPFQPEPAAPPTPSEPPDAIDPSMCQDFARLRSQVARSPLRTYMQNFGTWLRESPYQTAIALGALACGCVCVWDGPRLWENLVIVGFSLAVVWLAHFETYRNELAPNLQSGLALMLAAGVIAGLAVHSGFEGTQVVIGAAAGFAAAAYCGVGAGAEAIDKSLPGISLSWCCAGSSFGAWVLVTWRRPLLACLAPLLGSFLVVSGLGSLISFFDIDALPQQGAPWSVEASILLGPLGTQALTWHCLCALLAASAQNCGRRALAVTVMIAYVVLVALGALIVGIECKDTQSEAEGRDCPEHLAIVGRWQWQLCGCTAWAALAAFTGWRQLGALQVYLSRKLSRRTSRSRSSYAALDETPHAANVESGLQTFVTCLYTLEGRLQLWRNGSQVLDFDVGRPIQKGADYYAVIDVCLAAYSASLLPHSSPSQYSESTVPLRYPGMDSMMLAHTAEIQSDNVLNAQASVECSEYWRLYLAKLANIWTEAEVQYQIAESPDMQGLVGACIRHRLASRSKQGSRPDTAVYTWRVKASPVWVVMASVVP</sequence>
<reference evidence="3 4" key="1">
    <citation type="submission" date="2016-02" db="EMBL/GenBank/DDBJ databases">
        <title>Genome analysis of coral dinoflagellate symbionts highlights evolutionary adaptations to a symbiotic lifestyle.</title>
        <authorList>
            <person name="Aranda M."/>
            <person name="Li Y."/>
            <person name="Liew Y.J."/>
            <person name="Baumgarten S."/>
            <person name="Simakov O."/>
            <person name="Wilson M."/>
            <person name="Piel J."/>
            <person name="Ashoor H."/>
            <person name="Bougouffa S."/>
            <person name="Bajic V.B."/>
            <person name="Ryu T."/>
            <person name="Ravasi T."/>
            <person name="Bayer T."/>
            <person name="Micklem G."/>
            <person name="Kim H."/>
            <person name="Bhak J."/>
            <person name="Lajeunesse T.C."/>
            <person name="Voolstra C.R."/>
        </authorList>
    </citation>
    <scope>NUCLEOTIDE SEQUENCE [LARGE SCALE GENOMIC DNA]</scope>
    <source>
        <strain evidence="3 4">CCMP2467</strain>
    </source>
</reference>
<evidence type="ECO:0000256" key="1">
    <source>
        <dbReference type="SAM" id="MobiDB-lite"/>
    </source>
</evidence>
<evidence type="ECO:0000256" key="2">
    <source>
        <dbReference type="SAM" id="Phobius"/>
    </source>
</evidence>
<dbReference type="InterPro" id="IPR012337">
    <property type="entry name" value="RNaseH-like_sf"/>
</dbReference>
<evidence type="ECO:0000313" key="4">
    <source>
        <dbReference type="Proteomes" id="UP000186817"/>
    </source>
</evidence>
<feature type="region of interest" description="Disordered" evidence="1">
    <location>
        <begin position="758"/>
        <end position="801"/>
    </location>
</feature>
<dbReference type="PANTHER" id="PTHR43040:SF1">
    <property type="entry name" value="RIBONUCLEASE D"/>
    <property type="match status" value="1"/>
</dbReference>
<gene>
    <name evidence="3" type="primary">nipblb</name>
    <name evidence="3" type="ORF">AK812_SmicGene22876</name>
</gene>
<feature type="compositionally biased region" description="Basic and acidic residues" evidence="1">
    <location>
        <begin position="310"/>
        <end position="337"/>
    </location>
</feature>
<evidence type="ECO:0000313" key="3">
    <source>
        <dbReference type="EMBL" id="OLP95050.1"/>
    </source>
</evidence>
<dbReference type="Gene3D" id="3.30.450.20">
    <property type="entry name" value="PAS domain"/>
    <property type="match status" value="1"/>
</dbReference>
<feature type="region of interest" description="Disordered" evidence="1">
    <location>
        <begin position="817"/>
        <end position="836"/>
    </location>
</feature>
<dbReference type="Proteomes" id="UP000186817">
    <property type="component" value="Unassembled WGS sequence"/>
</dbReference>
<organism evidence="3 4">
    <name type="scientific">Symbiodinium microadriaticum</name>
    <name type="common">Dinoflagellate</name>
    <name type="synonym">Zooxanthella microadriatica</name>
    <dbReference type="NCBI Taxonomy" id="2951"/>
    <lineage>
        <taxon>Eukaryota</taxon>
        <taxon>Sar</taxon>
        <taxon>Alveolata</taxon>
        <taxon>Dinophyceae</taxon>
        <taxon>Suessiales</taxon>
        <taxon>Symbiodiniaceae</taxon>
        <taxon>Symbiodinium</taxon>
    </lineage>
</organism>
<keyword evidence="2" id="KW-1133">Transmembrane helix</keyword>
<feature type="transmembrane region" description="Helical" evidence="2">
    <location>
        <begin position="1668"/>
        <end position="1688"/>
    </location>
</feature>
<feature type="region of interest" description="Disordered" evidence="1">
    <location>
        <begin position="300"/>
        <end position="692"/>
    </location>
</feature>
<dbReference type="PANTHER" id="PTHR43040">
    <property type="entry name" value="RIBONUCLEASE D"/>
    <property type="match status" value="1"/>
</dbReference>
<dbReference type="Gene3D" id="3.30.420.10">
    <property type="entry name" value="Ribonuclease H-like superfamily/Ribonuclease H"/>
    <property type="match status" value="1"/>
</dbReference>
<comment type="caution">
    <text evidence="3">The sequence shown here is derived from an EMBL/GenBank/DDBJ whole genome shotgun (WGS) entry which is preliminary data.</text>
</comment>
<name>A0A1Q9DIS4_SYMMI</name>
<feature type="compositionally biased region" description="Basic and acidic residues" evidence="1">
    <location>
        <begin position="350"/>
        <end position="652"/>
    </location>
</feature>
<feature type="transmembrane region" description="Helical" evidence="2">
    <location>
        <begin position="1587"/>
        <end position="1606"/>
    </location>
</feature>
<feature type="transmembrane region" description="Helical" evidence="2">
    <location>
        <begin position="1611"/>
        <end position="1629"/>
    </location>
</feature>
<dbReference type="InterPro" id="IPR036397">
    <property type="entry name" value="RNaseH_sf"/>
</dbReference>
<protein>
    <submittedName>
        <fullName evidence="3">Nipped-B-like protein B</fullName>
    </submittedName>
</protein>
<feature type="transmembrane region" description="Helical" evidence="2">
    <location>
        <begin position="1722"/>
        <end position="1745"/>
    </location>
</feature>
<dbReference type="GO" id="GO:0003676">
    <property type="term" value="F:nucleic acid binding"/>
    <property type="evidence" value="ECO:0007669"/>
    <property type="project" value="InterPro"/>
</dbReference>
<feature type="transmembrane region" description="Helical" evidence="2">
    <location>
        <begin position="1765"/>
        <end position="1786"/>
    </location>
</feature>
<dbReference type="OrthoDB" id="435798at2759"/>
<dbReference type="SUPFAM" id="SSF53098">
    <property type="entry name" value="Ribonuclease H-like"/>
    <property type="match status" value="1"/>
</dbReference>
<feature type="region of interest" description="Disordered" evidence="1">
    <location>
        <begin position="93"/>
        <end position="116"/>
    </location>
</feature>
<dbReference type="EMBL" id="LSRX01000518">
    <property type="protein sequence ID" value="OLP95050.1"/>
    <property type="molecule type" value="Genomic_DNA"/>
</dbReference>
<feature type="region of interest" description="Disordered" evidence="1">
    <location>
        <begin position="721"/>
        <end position="742"/>
    </location>
</feature>
<feature type="transmembrane region" description="Helical" evidence="2">
    <location>
        <begin position="1793"/>
        <end position="1815"/>
    </location>
</feature>
<keyword evidence="2" id="KW-0472">Membrane</keyword>
<feature type="transmembrane region" description="Helical" evidence="2">
    <location>
        <begin position="1694"/>
        <end position="1715"/>
    </location>
</feature>
<keyword evidence="2" id="KW-0812">Transmembrane</keyword>
<feature type="transmembrane region" description="Helical" evidence="2">
    <location>
        <begin position="1641"/>
        <end position="1659"/>
    </location>
</feature>